<dbReference type="Proteomes" id="UP000199328">
    <property type="component" value="Unassembled WGS sequence"/>
</dbReference>
<dbReference type="GO" id="GO:0003700">
    <property type="term" value="F:DNA-binding transcription factor activity"/>
    <property type="evidence" value="ECO:0007669"/>
    <property type="project" value="InterPro"/>
</dbReference>
<organism evidence="5 6">
    <name type="scientific">Meinhardsimonia xiamenensis</name>
    <dbReference type="NCBI Taxonomy" id="990712"/>
    <lineage>
        <taxon>Bacteria</taxon>
        <taxon>Pseudomonadati</taxon>
        <taxon>Pseudomonadota</taxon>
        <taxon>Alphaproteobacteria</taxon>
        <taxon>Rhodobacterales</taxon>
        <taxon>Paracoccaceae</taxon>
        <taxon>Meinhardsimonia</taxon>
    </lineage>
</organism>
<feature type="domain" description="HTH marR-type" evidence="4">
    <location>
        <begin position="6"/>
        <end position="138"/>
    </location>
</feature>
<dbReference type="PROSITE" id="PS01117">
    <property type="entry name" value="HTH_MARR_1"/>
    <property type="match status" value="1"/>
</dbReference>
<dbReference type="InterPro" id="IPR039422">
    <property type="entry name" value="MarR/SlyA-like"/>
</dbReference>
<dbReference type="Gene3D" id="1.10.10.10">
    <property type="entry name" value="Winged helix-like DNA-binding domain superfamily/Winged helix DNA-binding domain"/>
    <property type="match status" value="1"/>
</dbReference>
<protein>
    <submittedName>
        <fullName evidence="5">DNA-binding transcriptional regulator, MarR family</fullName>
    </submittedName>
</protein>
<dbReference type="PANTHER" id="PTHR33164:SF43">
    <property type="entry name" value="HTH-TYPE TRANSCRIPTIONAL REPRESSOR YETL"/>
    <property type="match status" value="1"/>
</dbReference>
<dbReference type="PANTHER" id="PTHR33164">
    <property type="entry name" value="TRANSCRIPTIONAL REGULATOR, MARR FAMILY"/>
    <property type="match status" value="1"/>
</dbReference>
<keyword evidence="3" id="KW-0804">Transcription</keyword>
<sequence>MARFTDDYLLYLLAQASHRASAEFHARLAGQGVAVSTWRILATLYPDSPATIGELARSCLAKQPTMTRQVARLEAQGLVKRRMAEGDRRRVVVRLTEKGRNMAAGLAAQARAHEMRLLAGLGEEAAARLKETLRGLLSEKGGSA</sequence>
<proteinExistence type="predicted"/>
<dbReference type="GO" id="GO:0003677">
    <property type="term" value="F:DNA binding"/>
    <property type="evidence" value="ECO:0007669"/>
    <property type="project" value="UniProtKB-KW"/>
</dbReference>
<dbReference type="InterPro" id="IPR011991">
    <property type="entry name" value="ArsR-like_HTH"/>
</dbReference>
<evidence type="ECO:0000259" key="4">
    <source>
        <dbReference type="PROSITE" id="PS50995"/>
    </source>
</evidence>
<dbReference type="OrthoDB" id="8452803at2"/>
<evidence type="ECO:0000313" key="5">
    <source>
        <dbReference type="EMBL" id="SDK02830.1"/>
    </source>
</evidence>
<reference evidence="6" key="1">
    <citation type="submission" date="2016-10" db="EMBL/GenBank/DDBJ databases">
        <authorList>
            <person name="Varghese N."/>
            <person name="Submissions S."/>
        </authorList>
    </citation>
    <scope>NUCLEOTIDE SEQUENCE [LARGE SCALE GENOMIC DNA]</scope>
    <source>
        <strain evidence="6">CGMCC 1.10789</strain>
    </source>
</reference>
<dbReference type="Pfam" id="PF12802">
    <property type="entry name" value="MarR_2"/>
    <property type="match status" value="1"/>
</dbReference>
<evidence type="ECO:0000256" key="1">
    <source>
        <dbReference type="ARBA" id="ARBA00023015"/>
    </source>
</evidence>
<dbReference type="InterPro" id="IPR036388">
    <property type="entry name" value="WH-like_DNA-bd_sf"/>
</dbReference>
<dbReference type="GO" id="GO:0006950">
    <property type="term" value="P:response to stress"/>
    <property type="evidence" value="ECO:0007669"/>
    <property type="project" value="TreeGrafter"/>
</dbReference>
<dbReference type="InterPro" id="IPR023187">
    <property type="entry name" value="Tscrpt_reg_MarR-type_CS"/>
</dbReference>
<keyword evidence="6" id="KW-1185">Reference proteome</keyword>
<dbReference type="AlphaFoldDB" id="A0A1G8YL87"/>
<evidence type="ECO:0000256" key="3">
    <source>
        <dbReference type="ARBA" id="ARBA00023163"/>
    </source>
</evidence>
<dbReference type="InterPro" id="IPR000835">
    <property type="entry name" value="HTH_MarR-typ"/>
</dbReference>
<dbReference type="EMBL" id="FNFV01000001">
    <property type="protein sequence ID" value="SDK02830.1"/>
    <property type="molecule type" value="Genomic_DNA"/>
</dbReference>
<evidence type="ECO:0000313" key="6">
    <source>
        <dbReference type="Proteomes" id="UP000199328"/>
    </source>
</evidence>
<dbReference type="SMART" id="SM00347">
    <property type="entry name" value="HTH_MARR"/>
    <property type="match status" value="1"/>
</dbReference>
<accession>A0A1G8YL87</accession>
<evidence type="ECO:0000256" key="2">
    <source>
        <dbReference type="ARBA" id="ARBA00023125"/>
    </source>
</evidence>
<gene>
    <name evidence="5" type="ORF">SAMN05216257_101346</name>
</gene>
<dbReference type="PROSITE" id="PS50995">
    <property type="entry name" value="HTH_MARR_2"/>
    <property type="match status" value="1"/>
</dbReference>
<dbReference type="STRING" id="990712.SAMN05216257_101346"/>
<dbReference type="RefSeq" id="WP_092497542.1">
    <property type="nucleotide sequence ID" value="NZ_FNFV01000001.1"/>
</dbReference>
<dbReference type="CDD" id="cd00090">
    <property type="entry name" value="HTH_ARSR"/>
    <property type="match status" value="1"/>
</dbReference>
<dbReference type="SUPFAM" id="SSF46785">
    <property type="entry name" value="Winged helix' DNA-binding domain"/>
    <property type="match status" value="1"/>
</dbReference>
<name>A0A1G8YL87_9RHOB</name>
<keyword evidence="1" id="KW-0805">Transcription regulation</keyword>
<keyword evidence="2 5" id="KW-0238">DNA-binding</keyword>
<dbReference type="InterPro" id="IPR036390">
    <property type="entry name" value="WH_DNA-bd_sf"/>
</dbReference>
<dbReference type="PRINTS" id="PR00598">
    <property type="entry name" value="HTHMARR"/>
</dbReference>